<dbReference type="Pfam" id="PF08849">
    <property type="entry name" value="BrxA"/>
    <property type="match status" value="1"/>
</dbReference>
<dbReference type="InterPro" id="IPR014948">
    <property type="entry name" value="BrxA"/>
</dbReference>
<proteinExistence type="predicted"/>
<dbReference type="EMBL" id="DF968181">
    <property type="protein sequence ID" value="GAP40855.1"/>
    <property type="molecule type" value="Genomic_DNA"/>
</dbReference>
<name>A0A0S7BRB2_9CHLR</name>
<dbReference type="Gene3D" id="1.10.3540.10">
    <property type="entry name" value="uncharacterized protein from magnetospirillum magneticum domain"/>
    <property type="match status" value="1"/>
</dbReference>
<dbReference type="InterPro" id="IPR023137">
    <property type="entry name" value="BrxA_sf"/>
</dbReference>
<keyword evidence="2" id="KW-1185">Reference proteome</keyword>
<dbReference type="Proteomes" id="UP000053370">
    <property type="component" value="Unassembled WGS sequence"/>
</dbReference>
<dbReference type="RefSeq" id="WP_062284064.1">
    <property type="nucleotide sequence ID" value="NZ_DF968181.1"/>
</dbReference>
<organism evidence="1">
    <name type="scientific">Flexilinea flocculi</name>
    <dbReference type="NCBI Taxonomy" id="1678840"/>
    <lineage>
        <taxon>Bacteria</taxon>
        <taxon>Bacillati</taxon>
        <taxon>Chloroflexota</taxon>
        <taxon>Anaerolineae</taxon>
        <taxon>Anaerolineales</taxon>
        <taxon>Anaerolineaceae</taxon>
        <taxon>Flexilinea</taxon>
    </lineage>
</organism>
<protein>
    <submittedName>
        <fullName evidence="1">Putative inner membrane protein</fullName>
    </submittedName>
</protein>
<dbReference type="STRING" id="1678840.ATC1_13837"/>
<dbReference type="OrthoDB" id="1093088at2"/>
<sequence>MTTTSYSSMLNAGIGMIDATRTMLNLWQPGMSGVDLYKAALESGLFPNITARRLQNFIKECFGPRYLVNKGGPSKILKTIESTFSSREFNQLLFIYTCRESRILNDFVRDVYWGAYSSGRETISNEDALLFVIRANQDGKTVKPWSEITLSKVAGYLTASCADFGLLENGQRSIRKILPFRIESRLGILLAYDLHFSGHGDNSVLSHSDWGLFGLDRSDVLNELKQLALKGWFIIQSAGDVTRIGWQYQSMEEVIDALNKR</sequence>
<gene>
    <name evidence="1" type="ORF">ATC1_13837</name>
</gene>
<evidence type="ECO:0000313" key="1">
    <source>
        <dbReference type="EMBL" id="GAP40855.1"/>
    </source>
</evidence>
<dbReference type="AlphaFoldDB" id="A0A0S7BRB2"/>
<accession>A0A0S7BRB2</accession>
<evidence type="ECO:0000313" key="2">
    <source>
        <dbReference type="Proteomes" id="UP000053370"/>
    </source>
</evidence>
<reference evidence="1" key="1">
    <citation type="journal article" date="2015" name="Genome Announc.">
        <title>Draft Genome Sequence of Anaerolineae Strain TC1, a Novel Isolate from a Methanogenic Wastewater Treatment System.</title>
        <authorList>
            <person name="Matsuura N."/>
            <person name="Tourlousse D.M."/>
            <person name="Sun L."/>
            <person name="Toyonaga M."/>
            <person name="Kuroda K."/>
            <person name="Ohashi A."/>
            <person name="Cruz R."/>
            <person name="Yamaguchi T."/>
            <person name="Sekiguchi Y."/>
        </authorList>
    </citation>
    <scope>NUCLEOTIDE SEQUENCE [LARGE SCALE GENOMIC DNA]</scope>
    <source>
        <strain evidence="1">TC1</strain>
    </source>
</reference>